<evidence type="ECO:0000313" key="2">
    <source>
        <dbReference type="EMBL" id="THV06183.1"/>
    </source>
</evidence>
<protein>
    <recommendedName>
        <fullName evidence="4">BTB domain-containing protein</fullName>
    </recommendedName>
</protein>
<gene>
    <name evidence="2" type="ORF">K435DRAFT_849279</name>
</gene>
<feature type="region of interest" description="Disordered" evidence="1">
    <location>
        <begin position="81"/>
        <end position="100"/>
    </location>
</feature>
<organism evidence="2 3">
    <name type="scientific">Dendrothele bispora (strain CBS 962.96)</name>
    <dbReference type="NCBI Taxonomy" id="1314807"/>
    <lineage>
        <taxon>Eukaryota</taxon>
        <taxon>Fungi</taxon>
        <taxon>Dikarya</taxon>
        <taxon>Basidiomycota</taxon>
        <taxon>Agaricomycotina</taxon>
        <taxon>Agaricomycetes</taxon>
        <taxon>Agaricomycetidae</taxon>
        <taxon>Agaricales</taxon>
        <taxon>Agaricales incertae sedis</taxon>
        <taxon>Dendrothele</taxon>
    </lineage>
</organism>
<dbReference type="EMBL" id="ML179044">
    <property type="protein sequence ID" value="THV06183.1"/>
    <property type="molecule type" value="Genomic_DNA"/>
</dbReference>
<reference evidence="2 3" key="1">
    <citation type="journal article" date="2019" name="Nat. Ecol. Evol.">
        <title>Megaphylogeny resolves global patterns of mushroom evolution.</title>
        <authorList>
            <person name="Varga T."/>
            <person name="Krizsan K."/>
            <person name="Foldi C."/>
            <person name="Dima B."/>
            <person name="Sanchez-Garcia M."/>
            <person name="Sanchez-Ramirez S."/>
            <person name="Szollosi G.J."/>
            <person name="Szarkandi J.G."/>
            <person name="Papp V."/>
            <person name="Albert L."/>
            <person name="Andreopoulos W."/>
            <person name="Angelini C."/>
            <person name="Antonin V."/>
            <person name="Barry K.W."/>
            <person name="Bougher N.L."/>
            <person name="Buchanan P."/>
            <person name="Buyck B."/>
            <person name="Bense V."/>
            <person name="Catcheside P."/>
            <person name="Chovatia M."/>
            <person name="Cooper J."/>
            <person name="Damon W."/>
            <person name="Desjardin D."/>
            <person name="Finy P."/>
            <person name="Geml J."/>
            <person name="Haridas S."/>
            <person name="Hughes K."/>
            <person name="Justo A."/>
            <person name="Karasinski D."/>
            <person name="Kautmanova I."/>
            <person name="Kiss B."/>
            <person name="Kocsube S."/>
            <person name="Kotiranta H."/>
            <person name="LaButti K.M."/>
            <person name="Lechner B.E."/>
            <person name="Liimatainen K."/>
            <person name="Lipzen A."/>
            <person name="Lukacs Z."/>
            <person name="Mihaltcheva S."/>
            <person name="Morgado L.N."/>
            <person name="Niskanen T."/>
            <person name="Noordeloos M.E."/>
            <person name="Ohm R.A."/>
            <person name="Ortiz-Santana B."/>
            <person name="Ovrebo C."/>
            <person name="Racz N."/>
            <person name="Riley R."/>
            <person name="Savchenko A."/>
            <person name="Shiryaev A."/>
            <person name="Soop K."/>
            <person name="Spirin V."/>
            <person name="Szebenyi C."/>
            <person name="Tomsovsky M."/>
            <person name="Tulloss R.E."/>
            <person name="Uehling J."/>
            <person name="Grigoriev I.V."/>
            <person name="Vagvolgyi C."/>
            <person name="Papp T."/>
            <person name="Martin F.M."/>
            <person name="Miettinen O."/>
            <person name="Hibbett D.S."/>
            <person name="Nagy L.G."/>
        </authorList>
    </citation>
    <scope>NUCLEOTIDE SEQUENCE [LARGE SCALE GENOMIC DNA]</scope>
    <source>
        <strain evidence="2 3">CBS 962.96</strain>
    </source>
</reference>
<evidence type="ECO:0008006" key="4">
    <source>
        <dbReference type="Google" id="ProtNLM"/>
    </source>
</evidence>
<keyword evidence="3" id="KW-1185">Reference proteome</keyword>
<feature type="region of interest" description="Disordered" evidence="1">
    <location>
        <begin position="1"/>
        <end position="46"/>
    </location>
</feature>
<proteinExistence type="predicted"/>
<dbReference type="Proteomes" id="UP000297245">
    <property type="component" value="Unassembled WGS sequence"/>
</dbReference>
<evidence type="ECO:0000313" key="3">
    <source>
        <dbReference type="Proteomes" id="UP000297245"/>
    </source>
</evidence>
<sequence length="332" mass="37393">MAAPTQTDDLVLSEPASSMSVPVSSLPEEIVSSGTESTPRLEARGASVSPIRNTRHYWEPVTLLVDAQLFKVPRYHLEKGSNSEDFRSRLPPPDSGPDIDGCSDKHPLKLEGDITVSELESFLEMLYPSNIPANMSSKTEKEWIAILKVSTLWGFPQIRRLAIKYLTSNDMTALTKIQLARNYSIPRWLRSGYVELVKQIETLKIEDVESLGYPSSIRIFRVREQMIRRHWGSYGGSGYYSYSNSFSTSHWDETQVRDAVEEEFVGELIDIDERAATYEQTMDGKSVVGDVDKCTEAHEQTCATSSLVEILEKPKKKKKKNGVYVSGTRTEL</sequence>
<dbReference type="OrthoDB" id="3199068at2759"/>
<name>A0A4S8MSN8_DENBC</name>
<dbReference type="AlphaFoldDB" id="A0A4S8MSN8"/>
<evidence type="ECO:0000256" key="1">
    <source>
        <dbReference type="SAM" id="MobiDB-lite"/>
    </source>
</evidence>
<accession>A0A4S8MSN8</accession>